<feature type="compositionally biased region" description="Basic and acidic residues" evidence="2">
    <location>
        <begin position="81"/>
        <end position="110"/>
    </location>
</feature>
<accession>A0A0C9RRQ3</accession>
<dbReference type="SMART" id="SM00028">
    <property type="entry name" value="TPR"/>
    <property type="match status" value="3"/>
</dbReference>
<dbReference type="Pfam" id="PF00515">
    <property type="entry name" value="TPR_1"/>
    <property type="match status" value="1"/>
</dbReference>
<feature type="compositionally biased region" description="Polar residues" evidence="2">
    <location>
        <begin position="260"/>
        <end position="275"/>
    </location>
</feature>
<dbReference type="PROSITE" id="PS50293">
    <property type="entry name" value="TPR_REGION"/>
    <property type="match status" value="1"/>
</dbReference>
<dbReference type="PANTHER" id="PTHR46014">
    <property type="entry name" value="TETRATRICOPEPTIDE REPEAT PROTEIN 1"/>
    <property type="match status" value="1"/>
</dbReference>
<dbReference type="InterPro" id="IPR019734">
    <property type="entry name" value="TPR_rpt"/>
</dbReference>
<dbReference type="PROSITE" id="PS50005">
    <property type="entry name" value="TPR"/>
    <property type="match status" value="2"/>
</dbReference>
<dbReference type="InterPro" id="IPR052769">
    <property type="entry name" value="TPR_domain_protein"/>
</dbReference>
<gene>
    <name evidence="3" type="primary">TTC1</name>
    <name evidence="3" type="ORF">g.12634</name>
</gene>
<feature type="region of interest" description="Disordered" evidence="2">
    <location>
        <begin position="256"/>
        <end position="275"/>
    </location>
</feature>
<dbReference type="AlphaFoldDB" id="A0A0C9RRQ3"/>
<keyword evidence="1" id="KW-0802">TPR repeat</keyword>
<organism evidence="3">
    <name type="scientific">Fopius arisanus</name>
    <dbReference type="NCBI Taxonomy" id="64838"/>
    <lineage>
        <taxon>Eukaryota</taxon>
        <taxon>Metazoa</taxon>
        <taxon>Ecdysozoa</taxon>
        <taxon>Arthropoda</taxon>
        <taxon>Hexapoda</taxon>
        <taxon>Insecta</taxon>
        <taxon>Pterygota</taxon>
        <taxon>Neoptera</taxon>
        <taxon>Endopterygota</taxon>
        <taxon>Hymenoptera</taxon>
        <taxon>Apocrita</taxon>
        <taxon>Ichneumonoidea</taxon>
        <taxon>Braconidae</taxon>
        <taxon>Opiinae</taxon>
        <taxon>Fopius</taxon>
    </lineage>
</organism>
<dbReference type="PANTHER" id="PTHR46014:SF1">
    <property type="entry name" value="TETRATRICOPEPTIDE REPEAT PROTEIN 1"/>
    <property type="match status" value="1"/>
</dbReference>
<evidence type="ECO:0000313" key="3">
    <source>
        <dbReference type="EMBL" id="JAG80997.1"/>
    </source>
</evidence>
<feature type="repeat" description="TPR" evidence="1">
    <location>
        <begin position="175"/>
        <end position="208"/>
    </location>
</feature>
<dbReference type="InterPro" id="IPR011990">
    <property type="entry name" value="TPR-like_helical_dom_sf"/>
</dbReference>
<sequence>MEGKGDKVPSNEEIIEDLTKDLEKLCVDRENKKSDEDEGRDGDFKVKPEEDPWEKVGKSSEENSEATEVNPQEAEDWVDEEALKDREVSLSEEEKEKLKAEAEELKNEGNSHFKSSEYREAMRKYTQALQTCPLKFEKDRAILYANRGAAKAKYDERISAIEDCSKAIELNSTYLKAYLRRGQLYEQENKLDESLADYKKILELDPHNAEANHAVNRLPPLIDQRNEKLKQEMLGKLKDLGNMILRPFGLSTENFKMEQDPSSGGYSVKFNQNPS</sequence>
<evidence type="ECO:0000256" key="2">
    <source>
        <dbReference type="SAM" id="MobiDB-lite"/>
    </source>
</evidence>
<name>A0A0C9RRQ3_9HYME</name>
<dbReference type="SUPFAM" id="SSF48452">
    <property type="entry name" value="TPR-like"/>
    <property type="match status" value="1"/>
</dbReference>
<dbReference type="EMBL" id="GBYB01011230">
    <property type="protein sequence ID" value="JAG80997.1"/>
    <property type="molecule type" value="Transcribed_RNA"/>
</dbReference>
<feature type="compositionally biased region" description="Basic and acidic residues" evidence="2">
    <location>
        <begin position="29"/>
        <end position="61"/>
    </location>
</feature>
<feature type="region of interest" description="Disordered" evidence="2">
    <location>
        <begin position="29"/>
        <end position="110"/>
    </location>
</feature>
<feature type="repeat" description="TPR" evidence="1">
    <location>
        <begin position="102"/>
        <end position="135"/>
    </location>
</feature>
<proteinExistence type="predicted"/>
<evidence type="ECO:0000256" key="1">
    <source>
        <dbReference type="PROSITE-ProRule" id="PRU00339"/>
    </source>
</evidence>
<reference evidence="3" key="1">
    <citation type="submission" date="2015-01" db="EMBL/GenBank/DDBJ databases">
        <title>Transcriptome Assembly of Fopius arisanus.</title>
        <authorList>
            <person name="Geib S."/>
        </authorList>
    </citation>
    <scope>NUCLEOTIDE SEQUENCE</scope>
</reference>
<protein>
    <submittedName>
        <fullName evidence="3">TTC1 protein</fullName>
    </submittedName>
</protein>
<dbReference type="Gene3D" id="1.25.40.10">
    <property type="entry name" value="Tetratricopeptide repeat domain"/>
    <property type="match status" value="1"/>
</dbReference>